<dbReference type="GO" id="GO:0003677">
    <property type="term" value="F:DNA binding"/>
    <property type="evidence" value="ECO:0007669"/>
    <property type="project" value="UniProtKB-KW"/>
</dbReference>
<keyword evidence="4" id="KW-0539">Nucleus</keyword>
<keyword evidence="8" id="KW-1185">Reference proteome</keyword>
<dbReference type="SUPFAM" id="SSF46689">
    <property type="entry name" value="Homeodomain-like"/>
    <property type="match status" value="1"/>
</dbReference>
<dbReference type="InterPro" id="IPR009057">
    <property type="entry name" value="Homeodomain-like_sf"/>
</dbReference>
<dbReference type="AlphaFoldDB" id="A0A9Q0CE81"/>
<reference evidence="7" key="1">
    <citation type="journal article" date="2022" name="Cell">
        <title>Repeat-based holocentromeres influence genome architecture and karyotype evolution.</title>
        <authorList>
            <person name="Hofstatter P.G."/>
            <person name="Thangavel G."/>
            <person name="Lux T."/>
            <person name="Neumann P."/>
            <person name="Vondrak T."/>
            <person name="Novak P."/>
            <person name="Zhang M."/>
            <person name="Costa L."/>
            <person name="Castellani M."/>
            <person name="Scott A."/>
            <person name="Toegelov H."/>
            <person name="Fuchs J."/>
            <person name="Mata-Sucre Y."/>
            <person name="Dias Y."/>
            <person name="Vanzela A.L.L."/>
            <person name="Huettel B."/>
            <person name="Almeida C.C.S."/>
            <person name="Simkova H."/>
            <person name="Souza G."/>
            <person name="Pedrosa-Harand A."/>
            <person name="Macas J."/>
            <person name="Mayer K.F.X."/>
            <person name="Houben A."/>
            <person name="Marques A."/>
        </authorList>
    </citation>
    <scope>NUCLEOTIDE SEQUENCE</scope>
    <source>
        <strain evidence="7">RhyBre1mFocal</strain>
    </source>
</reference>
<comment type="caution">
    <text evidence="7">The sequence shown here is derived from an EMBL/GenBank/DDBJ whole genome shotgun (WGS) entry which is preliminary data.</text>
</comment>
<evidence type="ECO:0000256" key="5">
    <source>
        <dbReference type="SAM" id="MobiDB-lite"/>
    </source>
</evidence>
<feature type="domain" description="HTH myb-type" evidence="6">
    <location>
        <begin position="245"/>
        <end position="298"/>
    </location>
</feature>
<dbReference type="InterPro" id="IPR046955">
    <property type="entry name" value="PHR1-like"/>
</dbReference>
<keyword evidence="3" id="KW-0804">Transcription</keyword>
<dbReference type="FunFam" id="1.10.10.60:FF:000002">
    <property type="entry name" value="Myb family transcription factor"/>
    <property type="match status" value="1"/>
</dbReference>
<dbReference type="InterPro" id="IPR006447">
    <property type="entry name" value="Myb_dom_plants"/>
</dbReference>
<dbReference type="NCBIfam" id="TIGR01557">
    <property type="entry name" value="myb_SHAQKYF"/>
    <property type="match status" value="1"/>
</dbReference>
<organism evidence="7 8">
    <name type="scientific">Rhynchospora breviuscula</name>
    <dbReference type="NCBI Taxonomy" id="2022672"/>
    <lineage>
        <taxon>Eukaryota</taxon>
        <taxon>Viridiplantae</taxon>
        <taxon>Streptophyta</taxon>
        <taxon>Embryophyta</taxon>
        <taxon>Tracheophyta</taxon>
        <taxon>Spermatophyta</taxon>
        <taxon>Magnoliopsida</taxon>
        <taxon>Liliopsida</taxon>
        <taxon>Poales</taxon>
        <taxon>Cyperaceae</taxon>
        <taxon>Cyperoideae</taxon>
        <taxon>Rhynchosporeae</taxon>
        <taxon>Rhynchospora</taxon>
    </lineage>
</organism>
<sequence length="429" mass="47003">MPMPMDRNPTSNSYNLRNIEPMSSSSLPVLPTYVQPNYPKLPDSHQVTMERDLTSGPSNPMYSPVMCYPTDLHDPSVPLHQRPTNINISPFISQTMNVGISGGNSGTFQGASSNLPWVDPDQVQGLMDYSVGDDMVTESTHVHTNTGVVTEDLTKQNEWWSDIINVDWKDVLDATATDSQPKSAASSSSNVSVAPQPPVNIQAAIQVPAPVSVSVPPQNMEMSASVASPSPTANNASVSAKPRMRWTPELHDRFVDAVNQLGGSEKATPKGVLKLMKVDGLTIYHVKSHLQKYRTARFRPEPTEGNEGSSERRPTPQELAAIDIKTSMDLTEALKLQMEVQKRLHEQLEIQRTLQLRIEEQGKYLQMMLEKQSNSKPSNSDKGANNGAGPSSSDANMEETTNNLNILEVDSSDGEDTSPKKKRLMDPAA</sequence>
<proteinExistence type="predicted"/>
<dbReference type="Pfam" id="PF14379">
    <property type="entry name" value="Myb_CC_LHEQLE"/>
    <property type="match status" value="1"/>
</dbReference>
<evidence type="ECO:0000256" key="1">
    <source>
        <dbReference type="ARBA" id="ARBA00023015"/>
    </source>
</evidence>
<dbReference type="Gene3D" id="1.10.10.60">
    <property type="entry name" value="Homeodomain-like"/>
    <property type="match status" value="1"/>
</dbReference>
<feature type="compositionally biased region" description="Polar residues" evidence="5">
    <location>
        <begin position="371"/>
        <end position="405"/>
    </location>
</feature>
<keyword evidence="1" id="KW-0805">Transcription regulation</keyword>
<dbReference type="PANTHER" id="PTHR31499:SF80">
    <property type="entry name" value="HTH MYB-TYPE DOMAIN-CONTAINING PROTEIN"/>
    <property type="match status" value="1"/>
</dbReference>
<protein>
    <recommendedName>
        <fullName evidence="6">HTH myb-type domain-containing protein</fullName>
    </recommendedName>
</protein>
<dbReference type="Proteomes" id="UP001151287">
    <property type="component" value="Unassembled WGS sequence"/>
</dbReference>
<evidence type="ECO:0000256" key="2">
    <source>
        <dbReference type="ARBA" id="ARBA00023125"/>
    </source>
</evidence>
<dbReference type="PROSITE" id="PS51294">
    <property type="entry name" value="HTH_MYB"/>
    <property type="match status" value="1"/>
</dbReference>
<evidence type="ECO:0000256" key="4">
    <source>
        <dbReference type="ARBA" id="ARBA00023242"/>
    </source>
</evidence>
<dbReference type="Pfam" id="PF00249">
    <property type="entry name" value="Myb_DNA-binding"/>
    <property type="match status" value="1"/>
</dbReference>
<feature type="region of interest" description="Disordered" evidence="5">
    <location>
        <begin position="370"/>
        <end position="429"/>
    </location>
</feature>
<dbReference type="EMBL" id="JAMQYH010000003">
    <property type="protein sequence ID" value="KAJ1692122.1"/>
    <property type="molecule type" value="Genomic_DNA"/>
</dbReference>
<dbReference type="OrthoDB" id="551907at2759"/>
<dbReference type="InterPro" id="IPR001005">
    <property type="entry name" value="SANT/Myb"/>
</dbReference>
<evidence type="ECO:0000259" key="6">
    <source>
        <dbReference type="PROSITE" id="PS51294"/>
    </source>
</evidence>
<evidence type="ECO:0000313" key="8">
    <source>
        <dbReference type="Proteomes" id="UP001151287"/>
    </source>
</evidence>
<feature type="region of interest" description="Disordered" evidence="5">
    <location>
        <begin position="1"/>
        <end position="21"/>
    </location>
</feature>
<accession>A0A9Q0CE81</accession>
<keyword evidence="2" id="KW-0238">DNA-binding</keyword>
<feature type="compositionally biased region" description="Polar residues" evidence="5">
    <location>
        <begin position="8"/>
        <end position="21"/>
    </location>
</feature>
<dbReference type="InterPro" id="IPR025756">
    <property type="entry name" value="Myb_CC_LHEQLE"/>
</dbReference>
<dbReference type="PANTHER" id="PTHR31499">
    <property type="entry name" value="MYB FAMILY TRANSCRIPTION FACTOR PHL11"/>
    <property type="match status" value="1"/>
</dbReference>
<evidence type="ECO:0000256" key="3">
    <source>
        <dbReference type="ARBA" id="ARBA00023163"/>
    </source>
</evidence>
<dbReference type="GO" id="GO:0003700">
    <property type="term" value="F:DNA-binding transcription factor activity"/>
    <property type="evidence" value="ECO:0007669"/>
    <property type="project" value="InterPro"/>
</dbReference>
<feature type="region of interest" description="Disordered" evidence="5">
    <location>
        <begin position="294"/>
        <end position="317"/>
    </location>
</feature>
<evidence type="ECO:0000313" key="7">
    <source>
        <dbReference type="EMBL" id="KAJ1692122.1"/>
    </source>
</evidence>
<dbReference type="InterPro" id="IPR017930">
    <property type="entry name" value="Myb_dom"/>
</dbReference>
<gene>
    <name evidence="7" type="ORF">LUZ63_008820</name>
</gene>
<name>A0A9Q0CE81_9POAL</name>